<feature type="compositionally biased region" description="Polar residues" evidence="1">
    <location>
        <begin position="1"/>
        <end position="13"/>
    </location>
</feature>
<evidence type="ECO:0000313" key="3">
    <source>
        <dbReference type="EMBL" id="MFC4636513.1"/>
    </source>
</evidence>
<dbReference type="EMBL" id="JBHSFV010000021">
    <property type="protein sequence ID" value="MFC4636513.1"/>
    <property type="molecule type" value="Genomic_DNA"/>
</dbReference>
<feature type="transmembrane region" description="Helical" evidence="2">
    <location>
        <begin position="138"/>
        <end position="159"/>
    </location>
</feature>
<evidence type="ECO:0000313" key="4">
    <source>
        <dbReference type="Proteomes" id="UP001596043"/>
    </source>
</evidence>
<organism evidence="3 4">
    <name type="scientific">Dokdonia ponticola</name>
    <dbReference type="NCBI Taxonomy" id="2041041"/>
    <lineage>
        <taxon>Bacteria</taxon>
        <taxon>Pseudomonadati</taxon>
        <taxon>Bacteroidota</taxon>
        <taxon>Flavobacteriia</taxon>
        <taxon>Flavobacteriales</taxon>
        <taxon>Flavobacteriaceae</taxon>
        <taxon>Dokdonia</taxon>
    </lineage>
</organism>
<feature type="compositionally biased region" description="Low complexity" evidence="1">
    <location>
        <begin position="17"/>
        <end position="29"/>
    </location>
</feature>
<protein>
    <submittedName>
        <fullName evidence="3">Uncharacterized protein</fullName>
    </submittedName>
</protein>
<gene>
    <name evidence="3" type="ORF">ACFO3O_21585</name>
</gene>
<sequence length="285" mass="30381">MATTKNPSTPSETTDGKTSTTKNKTASTTIDAKASAITDEAGNAVESSNDATIHGISPEVKDEMSREINEMLSFAVYNGKIINTDLIPLIEDSNVASLINAHNMLCANIAPATPKSIEYTVKLRNRDKDKSLFSKLPLVRNLVLLAIAFLAAFIATSLSSDVNDQSLDKGVMNNDGISLLLNLGYLASVSGLGVVFYLLKNVSSAVRKGTLVPEDSIYYVALVVLGVISGLIMSEILNLYTNDADNINLFNKSVLALVGGFSSDAIFTVLQSLIDRLKAIFAPAN</sequence>
<name>A0ABV9I3S0_9FLAO</name>
<evidence type="ECO:0000256" key="2">
    <source>
        <dbReference type="SAM" id="Phobius"/>
    </source>
</evidence>
<feature type="transmembrane region" description="Helical" evidence="2">
    <location>
        <begin position="179"/>
        <end position="199"/>
    </location>
</feature>
<keyword evidence="2" id="KW-1133">Transmembrane helix</keyword>
<reference evidence="4" key="1">
    <citation type="journal article" date="2019" name="Int. J. Syst. Evol. Microbiol.">
        <title>The Global Catalogue of Microorganisms (GCM) 10K type strain sequencing project: providing services to taxonomists for standard genome sequencing and annotation.</title>
        <authorList>
            <consortium name="The Broad Institute Genomics Platform"/>
            <consortium name="The Broad Institute Genome Sequencing Center for Infectious Disease"/>
            <person name="Wu L."/>
            <person name="Ma J."/>
        </authorList>
    </citation>
    <scope>NUCLEOTIDE SEQUENCE [LARGE SCALE GENOMIC DNA]</scope>
    <source>
        <strain evidence="4">YJ-61-S</strain>
    </source>
</reference>
<proteinExistence type="predicted"/>
<accession>A0ABV9I3S0</accession>
<evidence type="ECO:0000256" key="1">
    <source>
        <dbReference type="SAM" id="MobiDB-lite"/>
    </source>
</evidence>
<comment type="caution">
    <text evidence="3">The sequence shown here is derived from an EMBL/GenBank/DDBJ whole genome shotgun (WGS) entry which is preliminary data.</text>
</comment>
<dbReference type="RefSeq" id="WP_379982774.1">
    <property type="nucleotide sequence ID" value="NZ_JBHSFV010000021.1"/>
</dbReference>
<feature type="region of interest" description="Disordered" evidence="1">
    <location>
        <begin position="1"/>
        <end position="29"/>
    </location>
</feature>
<feature type="transmembrane region" description="Helical" evidence="2">
    <location>
        <begin position="253"/>
        <end position="274"/>
    </location>
</feature>
<keyword evidence="2" id="KW-0812">Transmembrane</keyword>
<dbReference type="Proteomes" id="UP001596043">
    <property type="component" value="Unassembled WGS sequence"/>
</dbReference>
<keyword evidence="4" id="KW-1185">Reference proteome</keyword>
<feature type="transmembrane region" description="Helical" evidence="2">
    <location>
        <begin position="219"/>
        <end position="241"/>
    </location>
</feature>
<keyword evidence="2" id="KW-0472">Membrane</keyword>